<keyword evidence="3" id="KW-1185">Reference proteome</keyword>
<keyword evidence="1" id="KW-1133">Transmembrane helix</keyword>
<evidence type="ECO:0000313" key="3">
    <source>
        <dbReference type="Proteomes" id="UP001210720"/>
    </source>
</evidence>
<proteinExistence type="predicted"/>
<evidence type="ECO:0000256" key="1">
    <source>
        <dbReference type="SAM" id="Phobius"/>
    </source>
</evidence>
<reference evidence="2 3" key="1">
    <citation type="submission" date="2023-01" db="EMBL/GenBank/DDBJ databases">
        <title>Thalassococcus onchidii sp. nov., isolated from a marine invertebrate from the South China Sea.</title>
        <authorList>
            <person name="Xu S."/>
            <person name="Liu Z."/>
            <person name="Xu Y."/>
        </authorList>
    </citation>
    <scope>NUCLEOTIDE SEQUENCE [LARGE SCALE GENOMIC DNA]</scope>
    <source>
        <strain evidence="2 3">KCTC 32084</strain>
    </source>
</reference>
<feature type="transmembrane region" description="Helical" evidence="1">
    <location>
        <begin position="32"/>
        <end position="53"/>
    </location>
</feature>
<gene>
    <name evidence="2" type="ORF">PFY00_16815</name>
</gene>
<protein>
    <submittedName>
        <fullName evidence="2">Uncharacterized protein</fullName>
    </submittedName>
</protein>
<name>A0ABT4XWR8_9RHOB</name>
<evidence type="ECO:0000313" key="2">
    <source>
        <dbReference type="EMBL" id="MDA7426399.1"/>
    </source>
</evidence>
<comment type="caution">
    <text evidence="2">The sequence shown here is derived from an EMBL/GenBank/DDBJ whole genome shotgun (WGS) entry which is preliminary data.</text>
</comment>
<organism evidence="2 3">
    <name type="scientific">Thalassococcus lentus</name>
    <dbReference type="NCBI Taxonomy" id="1210524"/>
    <lineage>
        <taxon>Bacteria</taxon>
        <taxon>Pseudomonadati</taxon>
        <taxon>Pseudomonadota</taxon>
        <taxon>Alphaproteobacteria</taxon>
        <taxon>Rhodobacterales</taxon>
        <taxon>Roseobacteraceae</taxon>
        <taxon>Thalassococcus</taxon>
    </lineage>
</organism>
<dbReference type="Proteomes" id="UP001210720">
    <property type="component" value="Unassembled WGS sequence"/>
</dbReference>
<keyword evidence="1" id="KW-0812">Transmembrane</keyword>
<keyword evidence="1" id="KW-0472">Membrane</keyword>
<dbReference type="EMBL" id="JAQIOY010000009">
    <property type="protein sequence ID" value="MDA7426399.1"/>
    <property type="molecule type" value="Genomic_DNA"/>
</dbReference>
<dbReference type="RefSeq" id="WP_271433755.1">
    <property type="nucleotide sequence ID" value="NZ_JAQIOY010000009.1"/>
</dbReference>
<sequence>MQRDKCEGAEVFEGILQYLRFVVGVQRRFLKFWLLLVPIFFGAFLLMATVLYFQDNLSYQTYDSNGNLIGEGNFKK</sequence>
<accession>A0ABT4XWR8</accession>